<comment type="caution">
    <text evidence="9">The sequence shown here is derived from an EMBL/GenBank/DDBJ whole genome shotgun (WGS) entry which is preliminary data.</text>
</comment>
<evidence type="ECO:0000313" key="10">
    <source>
        <dbReference type="Proteomes" id="UP001311799"/>
    </source>
</evidence>
<keyword evidence="10" id="KW-1185">Reference proteome</keyword>
<dbReference type="GO" id="GO:0005524">
    <property type="term" value="F:ATP binding"/>
    <property type="evidence" value="ECO:0007669"/>
    <property type="project" value="UniProtKB-KW"/>
</dbReference>
<dbReference type="Gene3D" id="1.20.120.1080">
    <property type="match status" value="1"/>
</dbReference>
<dbReference type="SMART" id="SM00847">
    <property type="entry name" value="HA2"/>
    <property type="match status" value="1"/>
</dbReference>
<proteinExistence type="inferred from homology"/>
<dbReference type="CDD" id="cd17917">
    <property type="entry name" value="DEXHc_RHA-like"/>
    <property type="match status" value="1"/>
</dbReference>
<dbReference type="InterPro" id="IPR007502">
    <property type="entry name" value="Helicase-assoc_dom"/>
</dbReference>
<evidence type="ECO:0000259" key="7">
    <source>
        <dbReference type="PROSITE" id="PS51192"/>
    </source>
</evidence>
<reference evidence="9 10" key="1">
    <citation type="submission" date="2023-10" db="EMBL/GenBank/DDBJ databases">
        <title>Comparative genomics analysis reveals potential genetic determinants of host preference in Cryptosporidium xiaoi.</title>
        <authorList>
            <person name="Xiao L."/>
            <person name="Li J."/>
        </authorList>
    </citation>
    <scope>NUCLEOTIDE SEQUENCE [LARGE SCALE GENOMIC DNA]</scope>
    <source>
        <strain evidence="9 10">52996</strain>
    </source>
</reference>
<keyword evidence="5" id="KW-0067">ATP-binding</keyword>
<dbReference type="PANTHER" id="PTHR18934:SF99">
    <property type="entry name" value="ATP-DEPENDENT RNA HELICASE DHX37-RELATED"/>
    <property type="match status" value="1"/>
</dbReference>
<evidence type="ECO:0000259" key="8">
    <source>
        <dbReference type="PROSITE" id="PS51194"/>
    </source>
</evidence>
<dbReference type="PROSITE" id="PS00690">
    <property type="entry name" value="DEAH_ATP_HELICASE"/>
    <property type="match status" value="1"/>
</dbReference>
<dbReference type="Proteomes" id="UP001311799">
    <property type="component" value="Unassembled WGS sequence"/>
</dbReference>
<dbReference type="SMART" id="SM00490">
    <property type="entry name" value="HELICc"/>
    <property type="match status" value="1"/>
</dbReference>
<dbReference type="EMBL" id="JAWDEY010000034">
    <property type="protein sequence ID" value="KAK6588343.1"/>
    <property type="molecule type" value="Genomic_DNA"/>
</dbReference>
<feature type="compositionally biased region" description="Basic and acidic residues" evidence="6">
    <location>
        <begin position="474"/>
        <end position="483"/>
    </location>
</feature>
<feature type="region of interest" description="Disordered" evidence="6">
    <location>
        <begin position="460"/>
        <end position="487"/>
    </location>
</feature>
<evidence type="ECO:0000313" key="9">
    <source>
        <dbReference type="EMBL" id="KAK6588343.1"/>
    </source>
</evidence>
<comment type="similarity">
    <text evidence="1">Belongs to the DEAD box helicase family. DEAH subfamily.</text>
</comment>
<dbReference type="SMART" id="SM00487">
    <property type="entry name" value="DEXDc"/>
    <property type="match status" value="1"/>
</dbReference>
<name>A0AAV9XV03_9CRYT</name>
<keyword evidence="2" id="KW-0547">Nucleotide-binding</keyword>
<dbReference type="SUPFAM" id="SSF54768">
    <property type="entry name" value="dsRNA-binding domain-like"/>
    <property type="match status" value="1"/>
</dbReference>
<sequence length="1480" mass="169837">MIDKNKRNVNTCGGGNNTYSAGGNKKSKDNDNSSCGKNNSHKKDKISSSNDICSKSGLKTMVNRKGDVLLIKEDGNSNGEVVKKVPLFDMKPYMRTPKNLIHNYTQKEKRPKPKYNTLSCENGKYRYSIVLDDPKGKEENKMIFETNESFENMELAQNYAALLALKHLQGSRPLYKLLPAPMDVAWKSMDTSTPLVTRRNKYITKKEKALSCEMELKKQLESKNKLEMNKYKEKMEIPTLSMSLNTRTKTINIIKKHIPMLSKSYSFNSWLFDGCSEFTGIPDSAISRPKLVSFKLKSEDINGEESEINDILKRNNVGVNWSTKYINVKLSYWFGVDIREKDQIVKLIENSGFKFDKSKTALDLLLKEFDQKNKLIMSSLNNELVCLFNEIINSHEKSKIYVDYFNTSNLCIVTEISVSHFPIHYIAWMCVMWLSLHVNENELPPLLSPKKTQIEVKGYGRVEEDSNDQEDVSNSDKDCKEEGNGNDGDLEYVKEAHLHSDENKNDFISDLLSKKLKIVGDNDKDGSDMIKRAKNGQKRTVKENIIRVRRNSNLSASRNAEDIVNKLKTSQILVVKGETGCGKTTQIPILLYEGITQHDENKSSMIYCTEPRRLAAISVSKRVSSELSSAEVVVDGATQRKADNDDLIMSDLVGYSVRLDHKVTTNTRLIYCTHGILTNIIRSELSDSPKFDSSGGKNMDELRIPLNSILILDEAHERSLDVDLLLYFMKQIIFIRRDIKLVIMSASIDVAEFVNYFNRSNNINCSERLTISTINLPGRTPFPIQVEYLPFTNKYFNDKASNSELEYEEDNFVSENYNGNSNGLYGNIRICKPLDILKLRDQIISIIQSLGKSEGSVLIFLGGISDVNNLVRLLNDEESDVDLDDNKSPTLPVYALPCHSNLNYSQQMEIFKPMKNKRKVIVSTNIAEVSLTIEDIRYVIDTGRVRISMYDPVKHITSLQEVFISKSSAQQRMGRAGRTSPGKCFRLYKEEDLLNQPLEITPEILRLPVEHIILDILCFIQSRNNKNEITRKDSNSKLKLANFASLNESFEIIELLNSLGDFFTPPKLYSIETSLLSLRSYGALDDLFSITPLGKLLSKWPVDINIGILFLYGLIFNCIKPLIVIASFLTCDIPWKFDNIQGININCDYMTFIKVYNYYVVNNKNRRLKLKNNIKNMDVDLSFMNECRLPFDVKYLDLSKMETVYQTIKHFTRILNIRDTENNDYLDENMLFSRWNIIQNCIAISLYPNVSCIRLPRKIKYIGKASGKFAESIKFNKLFLYIKNKTNMNRVFNYPFLSILNEDPLSKREAYNIVLESDETNRVYLSETSAIFNRMYDVGTFHCIMYLSLFKSFNNKNTILRFPIPTSMYSLLLFSSNTLEINPTSLLNKMKVGKNRDNIDCNTNYILIDDWILLQCPGLIQSIIWYFRFVIQDLTQYISLKLTSSDYDNDSITNFNSISGIRDFDFKDFNDITQLLNFLV</sequence>
<feature type="region of interest" description="Disordered" evidence="6">
    <location>
        <begin position="1"/>
        <end position="50"/>
    </location>
</feature>
<dbReference type="InterPro" id="IPR027417">
    <property type="entry name" value="P-loop_NTPase"/>
</dbReference>
<dbReference type="InterPro" id="IPR014001">
    <property type="entry name" value="Helicase_ATP-bd"/>
</dbReference>
<organism evidence="9 10">
    <name type="scientific">Cryptosporidium xiaoi</name>
    <dbReference type="NCBI Taxonomy" id="659607"/>
    <lineage>
        <taxon>Eukaryota</taxon>
        <taxon>Sar</taxon>
        <taxon>Alveolata</taxon>
        <taxon>Apicomplexa</taxon>
        <taxon>Conoidasida</taxon>
        <taxon>Coccidia</taxon>
        <taxon>Eucoccidiorida</taxon>
        <taxon>Eimeriorina</taxon>
        <taxon>Cryptosporidiidae</taxon>
        <taxon>Cryptosporidium</taxon>
    </lineage>
</organism>
<evidence type="ECO:0000256" key="3">
    <source>
        <dbReference type="ARBA" id="ARBA00022801"/>
    </source>
</evidence>
<dbReference type="PANTHER" id="PTHR18934">
    <property type="entry name" value="ATP-DEPENDENT RNA HELICASE"/>
    <property type="match status" value="1"/>
</dbReference>
<dbReference type="InterPro" id="IPR001650">
    <property type="entry name" value="Helicase_C-like"/>
</dbReference>
<dbReference type="GO" id="GO:0004386">
    <property type="term" value="F:helicase activity"/>
    <property type="evidence" value="ECO:0007669"/>
    <property type="project" value="UniProtKB-KW"/>
</dbReference>
<keyword evidence="4" id="KW-0347">Helicase</keyword>
<dbReference type="SUPFAM" id="SSF52540">
    <property type="entry name" value="P-loop containing nucleoside triphosphate hydrolases"/>
    <property type="match status" value="1"/>
</dbReference>
<feature type="domain" description="Helicase C-terminal" evidence="8">
    <location>
        <begin position="845"/>
        <end position="1020"/>
    </location>
</feature>
<evidence type="ECO:0000256" key="6">
    <source>
        <dbReference type="SAM" id="MobiDB-lite"/>
    </source>
</evidence>
<protein>
    <submittedName>
        <fullName evidence="9">Rhomboid-like protein</fullName>
    </submittedName>
</protein>
<dbReference type="CDD" id="cd18791">
    <property type="entry name" value="SF2_C_RHA"/>
    <property type="match status" value="1"/>
</dbReference>
<dbReference type="Pfam" id="PF00270">
    <property type="entry name" value="DEAD"/>
    <property type="match status" value="1"/>
</dbReference>
<gene>
    <name evidence="9" type="ORF">RS030_6860</name>
</gene>
<evidence type="ECO:0000256" key="4">
    <source>
        <dbReference type="ARBA" id="ARBA00022806"/>
    </source>
</evidence>
<evidence type="ECO:0000256" key="1">
    <source>
        <dbReference type="ARBA" id="ARBA00008792"/>
    </source>
</evidence>
<dbReference type="GO" id="GO:0003723">
    <property type="term" value="F:RNA binding"/>
    <property type="evidence" value="ECO:0007669"/>
    <property type="project" value="TreeGrafter"/>
</dbReference>
<keyword evidence="3" id="KW-0378">Hydrolase</keyword>
<dbReference type="Gene3D" id="3.40.50.300">
    <property type="entry name" value="P-loop containing nucleotide triphosphate hydrolases"/>
    <property type="match status" value="2"/>
</dbReference>
<dbReference type="PROSITE" id="PS51194">
    <property type="entry name" value="HELICASE_CTER"/>
    <property type="match status" value="1"/>
</dbReference>
<dbReference type="Gene3D" id="3.30.160.20">
    <property type="match status" value="1"/>
</dbReference>
<dbReference type="InterPro" id="IPR002464">
    <property type="entry name" value="DNA/RNA_helicase_DEAH_CS"/>
</dbReference>
<evidence type="ECO:0000256" key="2">
    <source>
        <dbReference type="ARBA" id="ARBA00022741"/>
    </source>
</evidence>
<dbReference type="Pfam" id="PF00271">
    <property type="entry name" value="Helicase_C"/>
    <property type="match status" value="1"/>
</dbReference>
<dbReference type="PROSITE" id="PS51192">
    <property type="entry name" value="HELICASE_ATP_BIND_1"/>
    <property type="match status" value="1"/>
</dbReference>
<dbReference type="GO" id="GO:0016787">
    <property type="term" value="F:hydrolase activity"/>
    <property type="evidence" value="ECO:0007669"/>
    <property type="project" value="UniProtKB-KW"/>
</dbReference>
<accession>A0AAV9XV03</accession>
<dbReference type="InterPro" id="IPR011545">
    <property type="entry name" value="DEAD/DEAH_box_helicase_dom"/>
</dbReference>
<evidence type="ECO:0000256" key="5">
    <source>
        <dbReference type="ARBA" id="ARBA00022840"/>
    </source>
</evidence>
<feature type="domain" description="Helicase ATP-binding" evidence="7">
    <location>
        <begin position="564"/>
        <end position="766"/>
    </location>
</feature>